<proteinExistence type="predicted"/>
<reference evidence="1 2" key="1">
    <citation type="journal article" date="2019" name="Commun. Biol.">
        <title>The bagworm genome reveals a unique fibroin gene that provides high tensile strength.</title>
        <authorList>
            <person name="Kono N."/>
            <person name="Nakamura H."/>
            <person name="Ohtoshi R."/>
            <person name="Tomita M."/>
            <person name="Numata K."/>
            <person name="Arakawa K."/>
        </authorList>
    </citation>
    <scope>NUCLEOTIDE SEQUENCE [LARGE SCALE GENOMIC DNA]</scope>
</reference>
<accession>A0A4C1V3A2</accession>
<dbReference type="Proteomes" id="UP000299102">
    <property type="component" value="Unassembled WGS sequence"/>
</dbReference>
<dbReference type="EMBL" id="BGZK01000265">
    <property type="protein sequence ID" value="GBP32826.1"/>
    <property type="molecule type" value="Genomic_DNA"/>
</dbReference>
<dbReference type="AlphaFoldDB" id="A0A4C1V3A2"/>
<comment type="caution">
    <text evidence="1">The sequence shown here is derived from an EMBL/GenBank/DDBJ whole genome shotgun (WGS) entry which is preliminary data.</text>
</comment>
<evidence type="ECO:0000313" key="2">
    <source>
        <dbReference type="Proteomes" id="UP000299102"/>
    </source>
</evidence>
<name>A0A4C1V3A2_EUMVA</name>
<protein>
    <submittedName>
        <fullName evidence="1">Uncharacterized protein</fullName>
    </submittedName>
</protein>
<gene>
    <name evidence="1" type="ORF">EVAR_19678_1</name>
</gene>
<dbReference type="OrthoDB" id="411823at2759"/>
<sequence>MLLSRREQAYRVLRQMVMTSQMAEIFTEHGECAKYLHRFKLKNSPYCACDPSKIQDVLYVLEEYPTFFWERVALEAEIDVIVGRRVLPMLMNDDKPRQTFLKFCYMVVN</sequence>
<evidence type="ECO:0000313" key="1">
    <source>
        <dbReference type="EMBL" id="GBP32826.1"/>
    </source>
</evidence>
<organism evidence="1 2">
    <name type="scientific">Eumeta variegata</name>
    <name type="common">Bagworm moth</name>
    <name type="synonym">Eumeta japonica</name>
    <dbReference type="NCBI Taxonomy" id="151549"/>
    <lineage>
        <taxon>Eukaryota</taxon>
        <taxon>Metazoa</taxon>
        <taxon>Ecdysozoa</taxon>
        <taxon>Arthropoda</taxon>
        <taxon>Hexapoda</taxon>
        <taxon>Insecta</taxon>
        <taxon>Pterygota</taxon>
        <taxon>Neoptera</taxon>
        <taxon>Endopterygota</taxon>
        <taxon>Lepidoptera</taxon>
        <taxon>Glossata</taxon>
        <taxon>Ditrysia</taxon>
        <taxon>Tineoidea</taxon>
        <taxon>Psychidae</taxon>
        <taxon>Oiketicinae</taxon>
        <taxon>Eumeta</taxon>
    </lineage>
</organism>
<keyword evidence="2" id="KW-1185">Reference proteome</keyword>